<comment type="similarity">
    <text evidence="1">Belongs to the 'phage' integrase family.</text>
</comment>
<dbReference type="KEGG" id="gog:C1280_27905"/>
<feature type="region of interest" description="Disordered" evidence="4">
    <location>
        <begin position="418"/>
        <end position="440"/>
    </location>
</feature>
<dbReference type="EMBL" id="CP025958">
    <property type="protein sequence ID" value="AWM40432.1"/>
    <property type="molecule type" value="Genomic_DNA"/>
</dbReference>
<dbReference type="Proteomes" id="UP000245802">
    <property type="component" value="Chromosome"/>
</dbReference>
<dbReference type="OrthoDB" id="292546at2"/>
<keyword evidence="2" id="KW-0238">DNA-binding</keyword>
<accession>A0A2Z3H7R0</accession>
<proteinExistence type="inferred from homology"/>
<reference evidence="6 7" key="1">
    <citation type="submission" date="2018-01" db="EMBL/GenBank/DDBJ databases">
        <title>G. obscuriglobus.</title>
        <authorList>
            <person name="Franke J."/>
            <person name="Blomberg W."/>
            <person name="Selmecki A."/>
        </authorList>
    </citation>
    <scope>NUCLEOTIDE SEQUENCE [LARGE SCALE GENOMIC DNA]</scope>
    <source>
        <strain evidence="6 7">DSM 5831</strain>
    </source>
</reference>
<keyword evidence="3" id="KW-0233">DNA recombination</keyword>
<evidence type="ECO:0000313" key="6">
    <source>
        <dbReference type="EMBL" id="AWM40432.1"/>
    </source>
</evidence>
<name>A0A2Z3H7R0_9BACT</name>
<gene>
    <name evidence="6" type="ORF">C1280_27905</name>
</gene>
<dbReference type="Gene3D" id="1.10.443.10">
    <property type="entry name" value="Intergrase catalytic core"/>
    <property type="match status" value="1"/>
</dbReference>
<evidence type="ECO:0000313" key="7">
    <source>
        <dbReference type="Proteomes" id="UP000245802"/>
    </source>
</evidence>
<dbReference type="InterPro" id="IPR050090">
    <property type="entry name" value="Tyrosine_recombinase_XerCD"/>
</dbReference>
<dbReference type="GO" id="GO:0006310">
    <property type="term" value="P:DNA recombination"/>
    <property type="evidence" value="ECO:0007669"/>
    <property type="project" value="UniProtKB-KW"/>
</dbReference>
<dbReference type="InterPro" id="IPR011010">
    <property type="entry name" value="DNA_brk_join_enz"/>
</dbReference>
<dbReference type="PANTHER" id="PTHR30349">
    <property type="entry name" value="PHAGE INTEGRASE-RELATED"/>
    <property type="match status" value="1"/>
</dbReference>
<dbReference type="PROSITE" id="PS51898">
    <property type="entry name" value="TYR_RECOMBINASE"/>
    <property type="match status" value="1"/>
</dbReference>
<sequence>MWYCHQSQALRTSGMNLFKKTWTRKGKQSQSKKWYISIDKKHVPLSPNKKIAEEMAAQLLDKKAAGTLGVVVMSKDDDRRKSLSALVGEWAEALRVKGTSAEQIELLKARVTRVTAGCSFDRARDLKGEAAYTFIGGLKVREDSEQFASYQTRNFYLSALKQFARFLIRRKILTENPFQDLEPWDVRKDRKHDRRELTAEELQSLIATTEEEGITRSKLSATDRAMLYRVAVFTGLRSAELGSLKPSSFDLAHAEVTVPGEFTKNGDPAVQPLPPVVVPLLVEWLKGKPAGNLCWPGTWAKHKGAGKFLKADLHAAGVPYVKDGLFADFHSLRHSYISRLIRGGTNLKVAQALARHSTITLTADRYGHLAHGEKRAAVAVFDAIGCKQDASSETDDTERLKNKAIAEPACGLENRQHRKVFQGSNPCPSAQRPSNSQQSQ</sequence>
<dbReference type="PANTHER" id="PTHR30349:SF41">
    <property type="entry name" value="INTEGRASE_RECOMBINASE PROTEIN MJ0367-RELATED"/>
    <property type="match status" value="1"/>
</dbReference>
<dbReference type="GO" id="GO:0015074">
    <property type="term" value="P:DNA integration"/>
    <property type="evidence" value="ECO:0007669"/>
    <property type="project" value="InterPro"/>
</dbReference>
<feature type="domain" description="Tyr recombinase" evidence="5">
    <location>
        <begin position="192"/>
        <end position="379"/>
    </location>
</feature>
<evidence type="ECO:0000256" key="3">
    <source>
        <dbReference type="ARBA" id="ARBA00023172"/>
    </source>
</evidence>
<evidence type="ECO:0000256" key="1">
    <source>
        <dbReference type="ARBA" id="ARBA00008857"/>
    </source>
</evidence>
<organism evidence="6 7">
    <name type="scientific">Gemmata obscuriglobus</name>
    <dbReference type="NCBI Taxonomy" id="114"/>
    <lineage>
        <taxon>Bacteria</taxon>
        <taxon>Pseudomonadati</taxon>
        <taxon>Planctomycetota</taxon>
        <taxon>Planctomycetia</taxon>
        <taxon>Gemmatales</taxon>
        <taxon>Gemmataceae</taxon>
        <taxon>Gemmata</taxon>
    </lineage>
</organism>
<protein>
    <recommendedName>
        <fullName evidence="5">Tyr recombinase domain-containing protein</fullName>
    </recommendedName>
</protein>
<dbReference type="AlphaFoldDB" id="A0A2Z3H7R0"/>
<keyword evidence="7" id="KW-1185">Reference proteome</keyword>
<dbReference type="SUPFAM" id="SSF56349">
    <property type="entry name" value="DNA breaking-rejoining enzymes"/>
    <property type="match status" value="1"/>
</dbReference>
<evidence type="ECO:0000259" key="5">
    <source>
        <dbReference type="PROSITE" id="PS51898"/>
    </source>
</evidence>
<evidence type="ECO:0000256" key="4">
    <source>
        <dbReference type="SAM" id="MobiDB-lite"/>
    </source>
</evidence>
<dbReference type="InterPro" id="IPR002104">
    <property type="entry name" value="Integrase_catalytic"/>
</dbReference>
<dbReference type="GO" id="GO:0003677">
    <property type="term" value="F:DNA binding"/>
    <property type="evidence" value="ECO:0007669"/>
    <property type="project" value="UniProtKB-KW"/>
</dbReference>
<evidence type="ECO:0000256" key="2">
    <source>
        <dbReference type="ARBA" id="ARBA00023125"/>
    </source>
</evidence>
<dbReference type="Pfam" id="PF00589">
    <property type="entry name" value="Phage_integrase"/>
    <property type="match status" value="1"/>
</dbReference>
<feature type="compositionally biased region" description="Polar residues" evidence="4">
    <location>
        <begin position="422"/>
        <end position="440"/>
    </location>
</feature>
<dbReference type="InterPro" id="IPR013762">
    <property type="entry name" value="Integrase-like_cat_sf"/>
</dbReference>